<dbReference type="InterPro" id="IPR001915">
    <property type="entry name" value="Peptidase_M48"/>
</dbReference>
<keyword evidence="16" id="KW-1185">Reference proteome</keyword>
<evidence type="ECO:0000256" key="9">
    <source>
        <dbReference type="ARBA" id="ARBA00022989"/>
    </source>
</evidence>
<keyword evidence="11 13" id="KW-0472">Membrane</keyword>
<keyword evidence="6" id="KW-0479">Metal-binding</keyword>
<evidence type="ECO:0000256" key="13">
    <source>
        <dbReference type="SAM" id="Phobius"/>
    </source>
</evidence>
<proteinExistence type="predicted"/>
<name>A0ABQ5RBQ3_9MICO</name>
<dbReference type="InterPro" id="IPR050083">
    <property type="entry name" value="HtpX_protease"/>
</dbReference>
<dbReference type="Pfam" id="PF01435">
    <property type="entry name" value="Peptidase_M48"/>
    <property type="match status" value="2"/>
</dbReference>
<evidence type="ECO:0000256" key="2">
    <source>
        <dbReference type="ARBA" id="ARBA00004651"/>
    </source>
</evidence>
<evidence type="ECO:0000313" key="16">
    <source>
        <dbReference type="Proteomes" id="UP001144451"/>
    </source>
</evidence>
<sequence length="454" mass="48869">MTYPPTAAQVSPTPSAPKKPSLFNGATTHGVRGQRRIRHPWELPLLWAGAAATVLGYLSWGGAIGGTIWLFAAEGEDAVSKAWEYASMLPLVIQLVFLLPLLPFLIWWMRAIMYAQLRATSVRMSPTQFPEGYRMVAEAAAQFGMRNVPDAYVTMGNGVINAFAAGHGFRRFVVVHSDLFEVGGQGRDRDALKFVIGHEVGHLAAGHVSYFRLLFTNLLSLVPLLGPALSRSQEYTADNFGYSFAPEGSAGVMGLLSGGKYLGTEVNVHELADRAATDPSFFVHWVNWGSSHPITTWRAHALRDRSKPGALWIRPKGHLFDSPLPAGHRWSSQYPSPGEAITLLDAADGVRPAGYGDQFGRFTRVPTPDRPGVRTLQTSAPLLSDRTGYVIPAGPYRDDARRTPPGDESASPFAAPEQQAATGTGFGTAGTDTTSGPRTDESAAGPGDEDPSQS</sequence>
<evidence type="ECO:0000256" key="1">
    <source>
        <dbReference type="ARBA" id="ARBA00001947"/>
    </source>
</evidence>
<evidence type="ECO:0000256" key="4">
    <source>
        <dbReference type="ARBA" id="ARBA00022670"/>
    </source>
</evidence>
<feature type="transmembrane region" description="Helical" evidence="13">
    <location>
        <begin position="45"/>
        <end position="71"/>
    </location>
</feature>
<comment type="subcellular location">
    <subcellularLocation>
        <location evidence="2">Cell membrane</location>
        <topology evidence="2">Multi-pass membrane protein</topology>
    </subcellularLocation>
</comment>
<keyword evidence="4" id="KW-0645">Protease</keyword>
<keyword evidence="10" id="KW-0482">Metalloprotease</keyword>
<keyword evidence="8" id="KW-0862">Zinc</keyword>
<evidence type="ECO:0000256" key="8">
    <source>
        <dbReference type="ARBA" id="ARBA00022833"/>
    </source>
</evidence>
<accession>A0ABQ5RBQ3</accession>
<gene>
    <name evidence="15" type="ORF">BCONGLO52_01840</name>
</gene>
<feature type="transmembrane region" description="Helical" evidence="13">
    <location>
        <begin position="91"/>
        <end position="109"/>
    </location>
</feature>
<dbReference type="EMBL" id="BSDQ01000001">
    <property type="protein sequence ID" value="GLI29343.1"/>
    <property type="molecule type" value="Genomic_DNA"/>
</dbReference>
<dbReference type="CDD" id="cd07325">
    <property type="entry name" value="M48_Ste24p_like"/>
    <property type="match status" value="1"/>
</dbReference>
<evidence type="ECO:0000256" key="12">
    <source>
        <dbReference type="SAM" id="MobiDB-lite"/>
    </source>
</evidence>
<dbReference type="Proteomes" id="UP001144451">
    <property type="component" value="Unassembled WGS sequence"/>
</dbReference>
<keyword evidence="5 13" id="KW-0812">Transmembrane</keyword>
<comment type="cofactor">
    <cofactor evidence="1">
        <name>Zn(2+)</name>
        <dbReference type="ChEBI" id="CHEBI:29105"/>
    </cofactor>
</comment>
<reference evidence="15" key="1">
    <citation type="submission" date="2022-12" db="EMBL/GenBank/DDBJ databases">
        <title>Reference genome sequencing for broad-spectrum identification of bacterial and archaeal isolates by mass spectrometry.</title>
        <authorList>
            <person name="Sekiguchi Y."/>
            <person name="Tourlousse D.M."/>
        </authorList>
    </citation>
    <scope>NUCLEOTIDE SEQUENCE</scope>
    <source>
        <strain evidence="15">5-2</strain>
    </source>
</reference>
<comment type="caution">
    <text evidence="15">The sequence shown here is derived from an EMBL/GenBank/DDBJ whole genome shotgun (WGS) entry which is preliminary data.</text>
</comment>
<feature type="compositionally biased region" description="Basic and acidic residues" evidence="12">
    <location>
        <begin position="396"/>
        <end position="405"/>
    </location>
</feature>
<feature type="region of interest" description="Disordered" evidence="12">
    <location>
        <begin position="359"/>
        <end position="454"/>
    </location>
</feature>
<keyword evidence="7" id="KW-0378">Hydrolase</keyword>
<keyword evidence="9 13" id="KW-1133">Transmembrane helix</keyword>
<evidence type="ECO:0000256" key="7">
    <source>
        <dbReference type="ARBA" id="ARBA00022801"/>
    </source>
</evidence>
<evidence type="ECO:0000259" key="14">
    <source>
        <dbReference type="Pfam" id="PF01435"/>
    </source>
</evidence>
<feature type="region of interest" description="Disordered" evidence="12">
    <location>
        <begin position="1"/>
        <end position="24"/>
    </location>
</feature>
<dbReference type="GeneID" id="78121643"/>
<feature type="domain" description="Peptidase M48" evidence="14">
    <location>
        <begin position="133"/>
        <end position="210"/>
    </location>
</feature>
<dbReference type="Gene3D" id="3.30.2010.10">
    <property type="entry name" value="Metalloproteases ('zincins'), catalytic domain"/>
    <property type="match status" value="1"/>
</dbReference>
<dbReference type="PANTHER" id="PTHR43221:SF1">
    <property type="entry name" value="PROTEASE HTPX"/>
    <property type="match status" value="1"/>
</dbReference>
<evidence type="ECO:0000256" key="10">
    <source>
        <dbReference type="ARBA" id="ARBA00023049"/>
    </source>
</evidence>
<organism evidence="15 16">
    <name type="scientific">Brachybacterium conglomeratum</name>
    <dbReference type="NCBI Taxonomy" id="47846"/>
    <lineage>
        <taxon>Bacteria</taxon>
        <taxon>Bacillati</taxon>
        <taxon>Actinomycetota</taxon>
        <taxon>Actinomycetes</taxon>
        <taxon>Micrococcales</taxon>
        <taxon>Dermabacteraceae</taxon>
        <taxon>Brachybacterium</taxon>
    </lineage>
</organism>
<keyword evidence="3" id="KW-1003">Cell membrane</keyword>
<dbReference type="RefSeq" id="WP_241237631.1">
    <property type="nucleotide sequence ID" value="NZ_BSDQ01000001.1"/>
</dbReference>
<evidence type="ECO:0000256" key="11">
    <source>
        <dbReference type="ARBA" id="ARBA00023136"/>
    </source>
</evidence>
<evidence type="ECO:0000256" key="3">
    <source>
        <dbReference type="ARBA" id="ARBA00022475"/>
    </source>
</evidence>
<dbReference type="PANTHER" id="PTHR43221">
    <property type="entry name" value="PROTEASE HTPX"/>
    <property type="match status" value="1"/>
</dbReference>
<feature type="domain" description="Peptidase M48" evidence="14">
    <location>
        <begin position="213"/>
        <end position="305"/>
    </location>
</feature>
<protein>
    <submittedName>
        <fullName evidence="15">Peptidase</fullName>
    </submittedName>
</protein>
<evidence type="ECO:0000313" key="15">
    <source>
        <dbReference type="EMBL" id="GLI29343.1"/>
    </source>
</evidence>
<evidence type="ECO:0000256" key="5">
    <source>
        <dbReference type="ARBA" id="ARBA00022692"/>
    </source>
</evidence>
<evidence type="ECO:0000256" key="6">
    <source>
        <dbReference type="ARBA" id="ARBA00022723"/>
    </source>
</evidence>